<feature type="signal peptide" evidence="1">
    <location>
        <begin position="1"/>
        <end position="18"/>
    </location>
</feature>
<protein>
    <submittedName>
        <fullName evidence="2">Uncharacterized protein</fullName>
    </submittedName>
</protein>
<organism evidence="2 3">
    <name type="scientific">Elysia crispata</name>
    <name type="common">lettuce slug</name>
    <dbReference type="NCBI Taxonomy" id="231223"/>
    <lineage>
        <taxon>Eukaryota</taxon>
        <taxon>Metazoa</taxon>
        <taxon>Spiralia</taxon>
        <taxon>Lophotrochozoa</taxon>
        <taxon>Mollusca</taxon>
        <taxon>Gastropoda</taxon>
        <taxon>Heterobranchia</taxon>
        <taxon>Euthyneura</taxon>
        <taxon>Panpulmonata</taxon>
        <taxon>Sacoglossa</taxon>
        <taxon>Placobranchoidea</taxon>
        <taxon>Plakobranchidae</taxon>
        <taxon>Elysia</taxon>
    </lineage>
</organism>
<evidence type="ECO:0000313" key="3">
    <source>
        <dbReference type="Proteomes" id="UP001283361"/>
    </source>
</evidence>
<reference evidence="2" key="1">
    <citation type="journal article" date="2023" name="G3 (Bethesda)">
        <title>A reference genome for the long-term kleptoplast-retaining sea slug Elysia crispata morphotype clarki.</title>
        <authorList>
            <person name="Eastman K.E."/>
            <person name="Pendleton A.L."/>
            <person name="Shaikh M.A."/>
            <person name="Suttiyut T."/>
            <person name="Ogas R."/>
            <person name="Tomko P."/>
            <person name="Gavelis G."/>
            <person name="Widhalm J.R."/>
            <person name="Wisecaver J.H."/>
        </authorList>
    </citation>
    <scope>NUCLEOTIDE SEQUENCE</scope>
    <source>
        <strain evidence="2">ECLA1</strain>
    </source>
</reference>
<dbReference type="AlphaFoldDB" id="A0AAE0YBV2"/>
<evidence type="ECO:0000313" key="2">
    <source>
        <dbReference type="EMBL" id="KAK3739900.1"/>
    </source>
</evidence>
<accession>A0AAE0YBV2</accession>
<gene>
    <name evidence="2" type="ORF">RRG08_018836</name>
</gene>
<sequence length="260" mass="29426">MKITIAAVLLLLVSQALCDQICQAPQSETVFLRTGILEDLYMAQDFTQGKILITFSDSAQDENWAIVDLNENRTYIHINNVCQFVAYSPGQNKFGYDLFDQCLPADAKLERSGDVDFYYMTRPGFDWLVGMKPVPSTEYYFMHFSRFASVGVDGVAIVAVEDTFGVVYKYSLGISDPTIFNKDLSACTDVIMWQNSTLTWRLSGYYWYLECHPTAQLRQTMKPTDGRYNPIASRGAVSPHRDIRTAVLTPQPLDLSRLTV</sequence>
<keyword evidence="3" id="KW-1185">Reference proteome</keyword>
<name>A0AAE0YBV2_9GAST</name>
<keyword evidence="1" id="KW-0732">Signal</keyword>
<feature type="chain" id="PRO_5041944850" evidence="1">
    <location>
        <begin position="19"/>
        <end position="260"/>
    </location>
</feature>
<proteinExistence type="predicted"/>
<comment type="caution">
    <text evidence="2">The sequence shown here is derived from an EMBL/GenBank/DDBJ whole genome shotgun (WGS) entry which is preliminary data.</text>
</comment>
<evidence type="ECO:0000256" key="1">
    <source>
        <dbReference type="SAM" id="SignalP"/>
    </source>
</evidence>
<dbReference type="Proteomes" id="UP001283361">
    <property type="component" value="Unassembled WGS sequence"/>
</dbReference>
<dbReference type="EMBL" id="JAWDGP010006498">
    <property type="protein sequence ID" value="KAK3739900.1"/>
    <property type="molecule type" value="Genomic_DNA"/>
</dbReference>